<dbReference type="EMBL" id="BMGK01000001">
    <property type="protein sequence ID" value="GGD79744.1"/>
    <property type="molecule type" value="Genomic_DNA"/>
</dbReference>
<keyword evidence="2" id="KW-1133">Transmembrane helix</keyword>
<gene>
    <name evidence="4" type="ORF">GCM10011312_00100</name>
</gene>
<protein>
    <recommendedName>
        <fullName evidence="3">Outer membrane protein beta-barrel domain-containing protein</fullName>
    </recommendedName>
</protein>
<reference evidence="4" key="1">
    <citation type="journal article" date="2014" name="Int. J. Syst. Evol. Microbiol.">
        <title>Complete genome sequence of Corynebacterium casei LMG S-19264T (=DSM 44701T), isolated from a smear-ripened cheese.</title>
        <authorList>
            <consortium name="US DOE Joint Genome Institute (JGI-PGF)"/>
            <person name="Walter F."/>
            <person name="Albersmeier A."/>
            <person name="Kalinowski J."/>
            <person name="Ruckert C."/>
        </authorList>
    </citation>
    <scope>NUCLEOTIDE SEQUENCE</scope>
    <source>
        <strain evidence="4">CGMCC 1.12924</strain>
    </source>
</reference>
<comment type="caution">
    <text evidence="4">The sequence shown here is derived from an EMBL/GenBank/DDBJ whole genome shotgun (WGS) entry which is preliminary data.</text>
</comment>
<dbReference type="InterPro" id="IPR011250">
    <property type="entry name" value="OMP/PagP_B-barrel"/>
</dbReference>
<evidence type="ECO:0000256" key="1">
    <source>
        <dbReference type="SAM" id="MobiDB-lite"/>
    </source>
</evidence>
<dbReference type="SUPFAM" id="SSF56925">
    <property type="entry name" value="OMPA-like"/>
    <property type="match status" value="1"/>
</dbReference>
<dbReference type="InterPro" id="IPR025665">
    <property type="entry name" value="Beta-barrel_OMP_2"/>
</dbReference>
<feature type="region of interest" description="Disordered" evidence="1">
    <location>
        <begin position="79"/>
        <end position="167"/>
    </location>
</feature>
<proteinExistence type="predicted"/>
<dbReference type="AlphaFoldDB" id="A0A8J2V5D8"/>
<feature type="compositionally biased region" description="Polar residues" evidence="1">
    <location>
        <begin position="109"/>
        <end position="144"/>
    </location>
</feature>
<dbReference type="Pfam" id="PF13568">
    <property type="entry name" value="OMP_b-brl_2"/>
    <property type="match status" value="1"/>
</dbReference>
<evidence type="ECO:0000256" key="2">
    <source>
        <dbReference type="SAM" id="Phobius"/>
    </source>
</evidence>
<evidence type="ECO:0000313" key="4">
    <source>
        <dbReference type="EMBL" id="GGD79744.1"/>
    </source>
</evidence>
<accession>A0A8J2V5D8</accession>
<sequence>MKTKKQIDRLFKEQFKNLETAPPSSVWENIDAALEKRQNKKRVVPLWYKLAGVAASLFIILSVGSLFFNSSEDSQITSEDSIENVESKFSDPNSNSLKPSEKSSDALVENNQTTQKDSKSNNLNTGSESNKLNSQISETTSSPKSDLVKDSKNNFVSNSSKSDENETFTDIAEVSKSKIKEKETDEKETDKDYISNTTFVETTIANTDVTEEDTSEENKKSLIEYIAEKNEEALIVENSEKENKWEVSPNFAPVYYNTLGDGSSIDPQFSNNSKSGDINYSYGVKVSYAINDKLSVRTGFNKVDLSYSTNNIEFAVASSFEDGLQAVNYKNKDIIVAVGPRGSLTPPPAGTPTMTEDGIQIVPRNGITSGSMKQELDYFEIPLELKYNLTNNRLGVNLIGGLSTLLLNNNQVSVLSNGFQSEIGSANNLNDLSFSTNIGLGLDYKLSNSFVFNLEPMFKYQLNTYSDNAIDFKPYYLGVYSGFSYKF</sequence>
<organism evidence="4 5">
    <name type="scientific">Planktosalinus lacus</name>
    <dbReference type="NCBI Taxonomy" id="1526573"/>
    <lineage>
        <taxon>Bacteria</taxon>
        <taxon>Pseudomonadati</taxon>
        <taxon>Bacteroidota</taxon>
        <taxon>Flavobacteriia</taxon>
        <taxon>Flavobacteriales</taxon>
        <taxon>Flavobacteriaceae</taxon>
        <taxon>Planktosalinus</taxon>
    </lineage>
</organism>
<evidence type="ECO:0000259" key="3">
    <source>
        <dbReference type="Pfam" id="PF13568"/>
    </source>
</evidence>
<keyword evidence="2" id="KW-0812">Transmembrane</keyword>
<name>A0A8J2V5D8_9FLAO</name>
<feature type="domain" description="Outer membrane protein beta-barrel" evidence="3">
    <location>
        <begin position="243"/>
        <end position="455"/>
    </location>
</feature>
<reference evidence="4" key="2">
    <citation type="submission" date="2020-09" db="EMBL/GenBank/DDBJ databases">
        <authorList>
            <person name="Sun Q."/>
            <person name="Zhou Y."/>
        </authorList>
    </citation>
    <scope>NUCLEOTIDE SEQUENCE</scope>
    <source>
        <strain evidence="4">CGMCC 1.12924</strain>
    </source>
</reference>
<keyword evidence="5" id="KW-1185">Reference proteome</keyword>
<keyword evidence="2" id="KW-0472">Membrane</keyword>
<dbReference type="RefSeq" id="WP_188438270.1">
    <property type="nucleotide sequence ID" value="NZ_BMGK01000001.1"/>
</dbReference>
<feature type="transmembrane region" description="Helical" evidence="2">
    <location>
        <begin position="46"/>
        <end position="68"/>
    </location>
</feature>
<dbReference type="Proteomes" id="UP000652231">
    <property type="component" value="Unassembled WGS sequence"/>
</dbReference>
<evidence type="ECO:0000313" key="5">
    <source>
        <dbReference type="Proteomes" id="UP000652231"/>
    </source>
</evidence>